<dbReference type="EMBL" id="JAJAGQ010000020">
    <property type="protein sequence ID" value="KAJ8533107.1"/>
    <property type="molecule type" value="Genomic_DNA"/>
</dbReference>
<organism evidence="2 3">
    <name type="scientific">Anisodus acutangulus</name>
    <dbReference type="NCBI Taxonomy" id="402998"/>
    <lineage>
        <taxon>Eukaryota</taxon>
        <taxon>Viridiplantae</taxon>
        <taxon>Streptophyta</taxon>
        <taxon>Embryophyta</taxon>
        <taxon>Tracheophyta</taxon>
        <taxon>Spermatophyta</taxon>
        <taxon>Magnoliopsida</taxon>
        <taxon>eudicotyledons</taxon>
        <taxon>Gunneridae</taxon>
        <taxon>Pentapetalae</taxon>
        <taxon>asterids</taxon>
        <taxon>lamiids</taxon>
        <taxon>Solanales</taxon>
        <taxon>Solanaceae</taxon>
        <taxon>Solanoideae</taxon>
        <taxon>Hyoscyameae</taxon>
        <taxon>Anisodus</taxon>
    </lineage>
</organism>
<proteinExistence type="predicted"/>
<gene>
    <name evidence="2" type="ORF">K7X08_015996</name>
</gene>
<name>A0A9Q1QZ84_9SOLA</name>
<dbReference type="AlphaFoldDB" id="A0A9Q1QZ84"/>
<keyword evidence="3" id="KW-1185">Reference proteome</keyword>
<evidence type="ECO:0000256" key="1">
    <source>
        <dbReference type="SAM" id="MobiDB-lite"/>
    </source>
</evidence>
<evidence type="ECO:0000313" key="3">
    <source>
        <dbReference type="Proteomes" id="UP001152561"/>
    </source>
</evidence>
<feature type="compositionally biased region" description="Basic and acidic residues" evidence="1">
    <location>
        <begin position="150"/>
        <end position="160"/>
    </location>
</feature>
<protein>
    <submittedName>
        <fullName evidence="2">Uncharacterized protein</fullName>
    </submittedName>
</protein>
<dbReference type="Proteomes" id="UP001152561">
    <property type="component" value="Unassembled WGS sequence"/>
</dbReference>
<sequence>MIDALMIRSRINAGEIIQDEIRDRLLGAVDQPVPTPTLVLEVPAPLTEIAPATSVATFYTPAMGPGIPAHGGEKGLPANRAELQRITTRLSALDPPEIVLVGLILPPTTQLFSTQPRVSIEPLVDHSIEQDDVEEDQTMDDDDNYYYDRFERQSDSKPDRDEGDDPLASDRSVVRATCIPPHEVDVVVMMKWHVITLDTSAEPALVPEIEPTGQTTTITDLVETVDRDTTHTDA</sequence>
<reference evidence="3" key="1">
    <citation type="journal article" date="2023" name="Proc. Natl. Acad. Sci. U.S.A.">
        <title>Genomic and structural basis for evolution of tropane alkaloid biosynthesis.</title>
        <authorList>
            <person name="Wanga Y.-J."/>
            <person name="Taina T."/>
            <person name="Yua J.-Y."/>
            <person name="Lia J."/>
            <person name="Xua B."/>
            <person name="Chenc J."/>
            <person name="D'Auriad J.C."/>
            <person name="Huanga J.-P."/>
            <person name="Huanga S.-X."/>
        </authorList>
    </citation>
    <scope>NUCLEOTIDE SEQUENCE [LARGE SCALE GENOMIC DNA]</scope>
    <source>
        <strain evidence="3">cv. KIB-2019</strain>
    </source>
</reference>
<evidence type="ECO:0000313" key="2">
    <source>
        <dbReference type="EMBL" id="KAJ8533107.1"/>
    </source>
</evidence>
<comment type="caution">
    <text evidence="2">The sequence shown here is derived from an EMBL/GenBank/DDBJ whole genome shotgun (WGS) entry which is preliminary data.</text>
</comment>
<accession>A0A9Q1QZ84</accession>
<feature type="region of interest" description="Disordered" evidence="1">
    <location>
        <begin position="150"/>
        <end position="172"/>
    </location>
</feature>